<organism evidence="1 2">
    <name type="scientific">Datura stramonium</name>
    <name type="common">Jimsonweed</name>
    <name type="synonym">Common thornapple</name>
    <dbReference type="NCBI Taxonomy" id="4076"/>
    <lineage>
        <taxon>Eukaryota</taxon>
        <taxon>Viridiplantae</taxon>
        <taxon>Streptophyta</taxon>
        <taxon>Embryophyta</taxon>
        <taxon>Tracheophyta</taxon>
        <taxon>Spermatophyta</taxon>
        <taxon>Magnoliopsida</taxon>
        <taxon>eudicotyledons</taxon>
        <taxon>Gunneridae</taxon>
        <taxon>Pentapetalae</taxon>
        <taxon>asterids</taxon>
        <taxon>lamiids</taxon>
        <taxon>Solanales</taxon>
        <taxon>Solanaceae</taxon>
        <taxon>Solanoideae</taxon>
        <taxon>Datureae</taxon>
        <taxon>Datura</taxon>
    </lineage>
</organism>
<proteinExistence type="predicted"/>
<dbReference type="Proteomes" id="UP000823775">
    <property type="component" value="Unassembled WGS sequence"/>
</dbReference>
<keyword evidence="2" id="KW-1185">Reference proteome</keyword>
<evidence type="ECO:0000313" key="2">
    <source>
        <dbReference type="Proteomes" id="UP000823775"/>
    </source>
</evidence>
<sequence length="125" mass="13207">MLDGGQTGGSPEPLVPNRLLEHWVPKRLPLMEHSVSLTNRWSVSLPSNAESGIPKASVLASVPLLEICITLVVHLTTASSPPCCHGIIVRSSLSLTFARSAGTADIIRGSPAAFINDDSSPLFLI</sequence>
<dbReference type="EMBL" id="JACEIK010002164">
    <property type="protein sequence ID" value="MCD9559544.1"/>
    <property type="molecule type" value="Genomic_DNA"/>
</dbReference>
<comment type="caution">
    <text evidence="1">The sequence shown here is derived from an EMBL/GenBank/DDBJ whole genome shotgun (WGS) entry which is preliminary data.</text>
</comment>
<gene>
    <name evidence="1" type="ORF">HAX54_017545</name>
</gene>
<name>A0ABS8UL54_DATST</name>
<accession>A0ABS8UL54</accession>
<evidence type="ECO:0000313" key="1">
    <source>
        <dbReference type="EMBL" id="MCD9559544.1"/>
    </source>
</evidence>
<reference evidence="1 2" key="1">
    <citation type="journal article" date="2021" name="BMC Genomics">
        <title>Datura genome reveals duplications of psychoactive alkaloid biosynthetic genes and high mutation rate following tissue culture.</title>
        <authorList>
            <person name="Rajewski A."/>
            <person name="Carter-House D."/>
            <person name="Stajich J."/>
            <person name="Litt A."/>
        </authorList>
    </citation>
    <scope>NUCLEOTIDE SEQUENCE [LARGE SCALE GENOMIC DNA]</scope>
    <source>
        <strain evidence="1">AR-01</strain>
    </source>
</reference>
<protein>
    <submittedName>
        <fullName evidence="1">Uncharacterized protein</fullName>
    </submittedName>
</protein>